<reference evidence="1" key="1">
    <citation type="journal article" date="2013" name="Nat. Commun.">
        <title>Whole-genome sequencing of Oryza brachyantha reveals mechanisms underlying Oryza genome evolution.</title>
        <authorList>
            <person name="Chen J."/>
            <person name="Huang Q."/>
            <person name="Gao D."/>
            <person name="Wang J."/>
            <person name="Lang Y."/>
            <person name="Liu T."/>
            <person name="Li B."/>
            <person name="Bai Z."/>
            <person name="Luis Goicoechea J."/>
            <person name="Liang C."/>
            <person name="Chen C."/>
            <person name="Zhang W."/>
            <person name="Sun S."/>
            <person name="Liao Y."/>
            <person name="Zhang X."/>
            <person name="Yang L."/>
            <person name="Song C."/>
            <person name="Wang M."/>
            <person name="Shi J."/>
            <person name="Liu G."/>
            <person name="Liu J."/>
            <person name="Zhou H."/>
            <person name="Zhou W."/>
            <person name="Yu Q."/>
            <person name="An N."/>
            <person name="Chen Y."/>
            <person name="Cai Q."/>
            <person name="Wang B."/>
            <person name="Liu B."/>
            <person name="Min J."/>
            <person name="Huang Y."/>
            <person name="Wu H."/>
            <person name="Li Z."/>
            <person name="Zhang Y."/>
            <person name="Yin Y."/>
            <person name="Song W."/>
            <person name="Jiang J."/>
            <person name="Jackson S.A."/>
            <person name="Wing R.A."/>
            <person name="Wang J."/>
            <person name="Chen M."/>
        </authorList>
    </citation>
    <scope>NUCLEOTIDE SEQUENCE [LARGE SCALE GENOMIC DNA]</scope>
    <source>
        <strain evidence="1">cv. IRGC 101232</strain>
    </source>
</reference>
<dbReference type="EnsemblPlants" id="OB11G11300.1">
    <property type="protein sequence ID" value="OB11G11300.1"/>
    <property type="gene ID" value="OB11G11300"/>
</dbReference>
<keyword evidence="2" id="KW-1185">Reference proteome</keyword>
<sequence length="60" mass="6870">MALTTCKFSLIARFLYPILPDEVLKRMDGEIIYWAEVVDGDEFMFYLLNEATYAVVCGAI</sequence>
<protein>
    <submittedName>
        <fullName evidence="1">Uncharacterized protein</fullName>
    </submittedName>
</protein>
<dbReference type="HOGENOM" id="CLU_2945385_0_0_1"/>
<name>J3N5P4_ORYBR</name>
<dbReference type="Proteomes" id="UP000006038">
    <property type="component" value="Chromosome 11"/>
</dbReference>
<evidence type="ECO:0000313" key="2">
    <source>
        <dbReference type="Proteomes" id="UP000006038"/>
    </source>
</evidence>
<proteinExistence type="predicted"/>
<reference evidence="1" key="2">
    <citation type="submission" date="2013-04" db="UniProtKB">
        <authorList>
            <consortium name="EnsemblPlants"/>
        </authorList>
    </citation>
    <scope>IDENTIFICATION</scope>
</reference>
<dbReference type="AlphaFoldDB" id="J3N5P4"/>
<organism evidence="1">
    <name type="scientific">Oryza brachyantha</name>
    <name type="common">malo sina</name>
    <dbReference type="NCBI Taxonomy" id="4533"/>
    <lineage>
        <taxon>Eukaryota</taxon>
        <taxon>Viridiplantae</taxon>
        <taxon>Streptophyta</taxon>
        <taxon>Embryophyta</taxon>
        <taxon>Tracheophyta</taxon>
        <taxon>Spermatophyta</taxon>
        <taxon>Magnoliopsida</taxon>
        <taxon>Liliopsida</taxon>
        <taxon>Poales</taxon>
        <taxon>Poaceae</taxon>
        <taxon>BOP clade</taxon>
        <taxon>Oryzoideae</taxon>
        <taxon>Oryzeae</taxon>
        <taxon>Oryzinae</taxon>
        <taxon>Oryza</taxon>
    </lineage>
</organism>
<dbReference type="Gramene" id="OB11G11300.1">
    <property type="protein sequence ID" value="OB11G11300.1"/>
    <property type="gene ID" value="OB11G11300"/>
</dbReference>
<evidence type="ECO:0000313" key="1">
    <source>
        <dbReference type="EnsemblPlants" id="OB11G11300.1"/>
    </source>
</evidence>
<accession>J3N5P4</accession>